<reference evidence="3 4" key="1">
    <citation type="journal article" date="2019" name="Int. J. Syst. Evol. Microbiol.">
        <title>The Global Catalogue of Microorganisms (GCM) 10K type strain sequencing project: providing services to taxonomists for standard genome sequencing and annotation.</title>
        <authorList>
            <consortium name="The Broad Institute Genomics Platform"/>
            <consortium name="The Broad Institute Genome Sequencing Center for Infectious Disease"/>
            <person name="Wu L."/>
            <person name="Ma J."/>
        </authorList>
    </citation>
    <scope>NUCLEOTIDE SEQUENCE [LARGE SCALE GENOMIC DNA]</scope>
    <source>
        <strain evidence="3 4">JCM 3367</strain>
    </source>
</reference>
<name>A0ABN3N6H0_9ACTN</name>
<sequence length="119" mass="12850">MDDKDRHTHRAELPAGSGHEIAPGWVQVGAGRRSCTAIAPAAARHRRIRATGAATTGRRQHEEDTVAQTYEGYCVKCKEKRTFEGNVEVSKTGMEMAKGKCPTCGTTVNRILGKAKAKA</sequence>
<evidence type="ECO:0000313" key="3">
    <source>
        <dbReference type="EMBL" id="GAA2515353.1"/>
    </source>
</evidence>
<dbReference type="Pfam" id="PF18930">
    <property type="entry name" value="DUF5679"/>
    <property type="match status" value="1"/>
</dbReference>
<dbReference type="EMBL" id="BAAARY010000003">
    <property type="protein sequence ID" value="GAA2515353.1"/>
    <property type="molecule type" value="Genomic_DNA"/>
</dbReference>
<evidence type="ECO:0000259" key="2">
    <source>
        <dbReference type="Pfam" id="PF18930"/>
    </source>
</evidence>
<feature type="compositionally biased region" description="Basic and acidic residues" evidence="1">
    <location>
        <begin position="1"/>
        <end position="12"/>
    </location>
</feature>
<organism evidence="3 4">
    <name type="scientific">Pilimelia columellifera subsp. columellifera</name>
    <dbReference type="NCBI Taxonomy" id="706583"/>
    <lineage>
        <taxon>Bacteria</taxon>
        <taxon>Bacillati</taxon>
        <taxon>Actinomycetota</taxon>
        <taxon>Actinomycetes</taxon>
        <taxon>Micromonosporales</taxon>
        <taxon>Micromonosporaceae</taxon>
        <taxon>Pilimelia</taxon>
    </lineage>
</organism>
<gene>
    <name evidence="3" type="ORF">GCM10010201_09610</name>
</gene>
<protein>
    <recommendedName>
        <fullName evidence="2">DUF5679 domain-containing protein</fullName>
    </recommendedName>
</protein>
<feature type="region of interest" description="Disordered" evidence="1">
    <location>
        <begin position="1"/>
        <end position="22"/>
    </location>
</feature>
<proteinExistence type="predicted"/>
<dbReference type="InterPro" id="IPR044044">
    <property type="entry name" value="DUF5679"/>
</dbReference>
<evidence type="ECO:0000313" key="4">
    <source>
        <dbReference type="Proteomes" id="UP001499978"/>
    </source>
</evidence>
<dbReference type="Proteomes" id="UP001499978">
    <property type="component" value="Unassembled WGS sequence"/>
</dbReference>
<keyword evidence="4" id="KW-1185">Reference proteome</keyword>
<accession>A0ABN3N6H0</accession>
<evidence type="ECO:0000256" key="1">
    <source>
        <dbReference type="SAM" id="MobiDB-lite"/>
    </source>
</evidence>
<feature type="domain" description="DUF5679" evidence="2">
    <location>
        <begin position="73"/>
        <end position="111"/>
    </location>
</feature>
<comment type="caution">
    <text evidence="3">The sequence shown here is derived from an EMBL/GenBank/DDBJ whole genome shotgun (WGS) entry which is preliminary data.</text>
</comment>